<name>A0A2P5XZQ7_GOSBA</name>
<evidence type="ECO:0000313" key="7">
    <source>
        <dbReference type="Proteomes" id="UP000239757"/>
    </source>
</evidence>
<reference evidence="6 7" key="1">
    <citation type="submission" date="2015-01" db="EMBL/GenBank/DDBJ databases">
        <title>Genome of allotetraploid Gossypium barbadense reveals genomic plasticity and fiber elongation in cotton evolution.</title>
        <authorList>
            <person name="Chen X."/>
            <person name="Liu X."/>
            <person name="Zhao B."/>
            <person name="Zheng H."/>
            <person name="Hu Y."/>
            <person name="Lu G."/>
            <person name="Yang C."/>
            <person name="Chen J."/>
            <person name="Shan C."/>
            <person name="Zhang L."/>
            <person name="Zhou Y."/>
            <person name="Wang L."/>
            <person name="Guo W."/>
            <person name="Bai Y."/>
            <person name="Ruan J."/>
            <person name="Shangguan X."/>
            <person name="Mao Y."/>
            <person name="Jiang J."/>
            <person name="Zhu Y."/>
            <person name="Lei J."/>
            <person name="Kang H."/>
            <person name="Chen S."/>
            <person name="He X."/>
            <person name="Wang R."/>
            <person name="Wang Y."/>
            <person name="Chen J."/>
            <person name="Wang L."/>
            <person name="Yu S."/>
            <person name="Wang B."/>
            <person name="Wei J."/>
            <person name="Song S."/>
            <person name="Lu X."/>
            <person name="Gao Z."/>
            <person name="Gu W."/>
            <person name="Deng X."/>
            <person name="Ma D."/>
            <person name="Wang S."/>
            <person name="Liang W."/>
            <person name="Fang L."/>
            <person name="Cai C."/>
            <person name="Zhu X."/>
            <person name="Zhou B."/>
            <person name="Zhang Y."/>
            <person name="Chen Z."/>
            <person name="Xu S."/>
            <person name="Zhu R."/>
            <person name="Wang S."/>
            <person name="Zhang T."/>
            <person name="Zhao G."/>
        </authorList>
    </citation>
    <scope>NUCLEOTIDE SEQUENCE [LARGE SCALE GENOMIC DNA]</scope>
    <source>
        <strain evidence="7">cv. Xinhai21</strain>
        <tissue evidence="6">Leaf</tissue>
    </source>
</reference>
<feature type="region of interest" description="Disordered" evidence="2">
    <location>
        <begin position="191"/>
        <end position="222"/>
    </location>
</feature>
<dbReference type="Proteomes" id="UP000239757">
    <property type="component" value="Unassembled WGS sequence"/>
</dbReference>
<feature type="domain" description="Di19 C-terminal" evidence="5">
    <location>
        <begin position="135"/>
        <end position="237"/>
    </location>
</feature>
<dbReference type="InterPro" id="IPR008598">
    <property type="entry name" value="Di19_Zn-bd"/>
</dbReference>
<protein>
    <recommendedName>
        <fullName evidence="8">Drought induced 19 protein type zinc-binding domain-containing protein</fullName>
    </recommendedName>
</protein>
<keyword evidence="3" id="KW-0732">Signal</keyword>
<dbReference type="InterPro" id="IPR033347">
    <property type="entry name" value="Di19"/>
</dbReference>
<evidence type="ECO:0000256" key="1">
    <source>
        <dbReference type="ARBA" id="ARBA00007109"/>
    </source>
</evidence>
<evidence type="ECO:0008006" key="8">
    <source>
        <dbReference type="Google" id="ProtNLM"/>
    </source>
</evidence>
<proteinExistence type="inferred from homology"/>
<dbReference type="AlphaFoldDB" id="A0A2P5XZQ7"/>
<accession>A0A2P5XZQ7</accession>
<organism evidence="6 7">
    <name type="scientific">Gossypium barbadense</name>
    <name type="common">Sea Island cotton</name>
    <name type="synonym">Hibiscus barbadensis</name>
    <dbReference type="NCBI Taxonomy" id="3634"/>
    <lineage>
        <taxon>Eukaryota</taxon>
        <taxon>Viridiplantae</taxon>
        <taxon>Streptophyta</taxon>
        <taxon>Embryophyta</taxon>
        <taxon>Tracheophyta</taxon>
        <taxon>Spermatophyta</taxon>
        <taxon>Magnoliopsida</taxon>
        <taxon>eudicotyledons</taxon>
        <taxon>Gunneridae</taxon>
        <taxon>Pentapetalae</taxon>
        <taxon>rosids</taxon>
        <taxon>malvids</taxon>
        <taxon>Malvales</taxon>
        <taxon>Malvaceae</taxon>
        <taxon>Malvoideae</taxon>
        <taxon>Gossypium</taxon>
    </lineage>
</organism>
<gene>
    <name evidence="6" type="ORF">GOBAR_AA11815</name>
</gene>
<feature type="domain" description="Di19 zinc-binding" evidence="4">
    <location>
        <begin position="42"/>
        <end position="73"/>
    </location>
</feature>
<dbReference type="PANTHER" id="PTHR31875:SF23">
    <property type="entry name" value="PROTEIN DEHYDRATION-INDUCED 19 HOMOLOG 4"/>
    <property type="match status" value="1"/>
</dbReference>
<feature type="signal peptide" evidence="3">
    <location>
        <begin position="1"/>
        <end position="24"/>
    </location>
</feature>
<evidence type="ECO:0000256" key="2">
    <source>
        <dbReference type="SAM" id="MobiDB-lite"/>
    </source>
</evidence>
<dbReference type="PANTHER" id="PTHR31875">
    <property type="entry name" value="PROTEIN DEHYDRATION-INDUCED 19"/>
    <property type="match status" value="1"/>
</dbReference>
<comment type="similarity">
    <text evidence="1">Belongs to the Di19 family.</text>
</comment>
<evidence type="ECO:0000259" key="4">
    <source>
        <dbReference type="Pfam" id="PF05605"/>
    </source>
</evidence>
<feature type="compositionally biased region" description="Basic and acidic residues" evidence="2">
    <location>
        <begin position="194"/>
        <end position="209"/>
    </location>
</feature>
<sequence>MEVSIFQFFFVFLKASSILDLVYPFLGGGYEEFDGDEDFKAEFLCPFCAEDFDIVGLCCHIDEEHPVEAKNGIGFKFLTLVYRDRKLQQSQLSDQEHEEKARSWHVLMKGSGYSLTGFYVQRKRRLRKGGSNLTFSMLRKELRDGNLHALLGGSSCIVSPPNVEADPLLSSFMFNPPTADEPLSLQSLSIAESSADKESTDKESLERKPQQSQLSDQEHEEKARRCEFVRGLLMSTILNENL</sequence>
<dbReference type="Pfam" id="PF05605">
    <property type="entry name" value="zf-Di19"/>
    <property type="match status" value="1"/>
</dbReference>
<evidence type="ECO:0000313" key="6">
    <source>
        <dbReference type="EMBL" id="PPS08823.1"/>
    </source>
</evidence>
<feature type="chain" id="PRO_5015127510" description="Drought induced 19 protein type zinc-binding domain-containing protein" evidence="3">
    <location>
        <begin position="25"/>
        <end position="242"/>
    </location>
</feature>
<dbReference type="Pfam" id="PF14571">
    <property type="entry name" value="Di19_C"/>
    <property type="match status" value="1"/>
</dbReference>
<evidence type="ECO:0000256" key="3">
    <source>
        <dbReference type="SAM" id="SignalP"/>
    </source>
</evidence>
<evidence type="ECO:0000259" key="5">
    <source>
        <dbReference type="Pfam" id="PF14571"/>
    </source>
</evidence>
<dbReference type="EMBL" id="KZ663949">
    <property type="protein sequence ID" value="PPS08823.1"/>
    <property type="molecule type" value="Genomic_DNA"/>
</dbReference>
<dbReference type="InterPro" id="IPR027935">
    <property type="entry name" value="Di19_C"/>
</dbReference>
<dbReference type="OrthoDB" id="6270329at2759"/>